<feature type="signal peptide" evidence="9">
    <location>
        <begin position="1"/>
        <end position="30"/>
    </location>
</feature>
<evidence type="ECO:0000256" key="6">
    <source>
        <dbReference type="ARBA" id="ARBA00023136"/>
    </source>
</evidence>
<comment type="caution">
    <text evidence="11">The sequence shown here is derived from an EMBL/GenBank/DDBJ whole genome shotgun (WGS) entry which is preliminary data.</text>
</comment>
<dbReference type="PROSITE" id="PS51779">
    <property type="entry name" value="POTRA"/>
    <property type="match status" value="3"/>
</dbReference>
<dbReference type="EMBL" id="DRSQ01000234">
    <property type="protein sequence ID" value="HHE33096.1"/>
    <property type="molecule type" value="Genomic_DNA"/>
</dbReference>
<keyword evidence="2" id="KW-1134">Transmembrane beta strand</keyword>
<dbReference type="InterPro" id="IPR000184">
    <property type="entry name" value="Bac_surfAg_D15"/>
</dbReference>
<dbReference type="GO" id="GO:0071709">
    <property type="term" value="P:membrane assembly"/>
    <property type="evidence" value="ECO:0007669"/>
    <property type="project" value="InterPro"/>
</dbReference>
<keyword evidence="3" id="KW-0812">Transmembrane</keyword>
<sequence length="840" mass="93588">MNTTPFSPDKLSALLIGLALLNSPISAAYAKTAATSSAQASETVAGAPASLQSTKARTVTVRQISFSGLQTIKESELLKSLPVKAGEQITIPGQQIPGLLQYLWNLQYFSDIEIGQTELGGDNIGLTFRVTEFPILESIEFQGNDKYKDKELLKTTGLVVGRRISQQELLNASNKIEKQYADKGYLTAGVEYRIENTGDNRSKAIFTVHEGSKVVIEKIRFHGNNAFKDGKLRGVLEETSQNSWWRKIFGQPKLDKDKFEEDKNLLVEFYRDNGYRDARIVKDTLTYTDDNKGVNIDIYVDEGPKYQIGTITWIGNTKDFATTGILDETFGVKQGDLYSAKKINERLNFSQNHSDIASLYLDRGYLSFRSRLEEQVVQPDTVNLIITVTEGDPFTLNLINVKGNTKTKDHVIRRELYTVPRDTFSRKKMVRSIRELSMLNYFDPETLTPDIQPNQRNNTVDLTYNVTERQTDTFNAAIGYSASSGGTGSLGLTFNNFSLGDLFNPSAYRPLPHGDGQKLSMQWQFGTNNYRTLSLSISDPWAFGTHTSVGLSAFKTKQTYDLDASSNVTDNKTIKQYGANLSIGRRLTWPDDYFTISWRIGYLHTEGGFVSFLNETNVPETAEEYSITQTITRNSVDNPIYPRHGSKNVFTAQLAGGFLPGTIDFYKLIGTTSWYVPVSNDLVLNLSAQQGYLDTFSDKDYIPYTSYFYMGGSGMSSLPTVPLRGYPDQSLGGLFSGEDNLYGGKIYTKITTELRYPLTLSPSASIYGLVFFEAGNLWADSGSVDLNDLKKSAGIGLRLYLPIIGQVGIDYGYGFDAVPSEPTKKSQGWNFTFTFGQPNN</sequence>
<evidence type="ECO:0000256" key="5">
    <source>
        <dbReference type="ARBA" id="ARBA00022737"/>
    </source>
</evidence>
<evidence type="ECO:0000256" key="3">
    <source>
        <dbReference type="ARBA" id="ARBA00022692"/>
    </source>
</evidence>
<feature type="domain" description="POTRA" evidence="10">
    <location>
        <begin position="134"/>
        <end position="211"/>
    </location>
</feature>
<keyword evidence="4 9" id="KW-0732">Signal</keyword>
<evidence type="ECO:0000256" key="8">
    <source>
        <dbReference type="NCBIfam" id="TIGR03303"/>
    </source>
</evidence>
<dbReference type="PIRSF" id="PIRSF006076">
    <property type="entry name" value="OM_assembly_OMP85"/>
    <property type="match status" value="1"/>
</dbReference>
<reference evidence="11" key="1">
    <citation type="journal article" date="2020" name="mSystems">
        <title>Genome- and Community-Level Interaction Insights into Carbon Utilization and Element Cycling Functions of Hydrothermarchaeota in Hydrothermal Sediment.</title>
        <authorList>
            <person name="Zhou Z."/>
            <person name="Liu Y."/>
            <person name="Xu W."/>
            <person name="Pan J."/>
            <person name="Luo Z.H."/>
            <person name="Li M."/>
        </authorList>
    </citation>
    <scope>NUCLEOTIDE SEQUENCE [LARGE SCALE GENOMIC DNA]</scope>
    <source>
        <strain evidence="11">HyVt-633</strain>
    </source>
</reference>
<dbReference type="Gene3D" id="3.10.20.310">
    <property type="entry name" value="membrane protein fhac"/>
    <property type="match status" value="5"/>
</dbReference>
<comment type="subcellular location">
    <subcellularLocation>
        <location evidence="1">Membrane</location>
    </subcellularLocation>
</comment>
<keyword evidence="5" id="KW-0677">Repeat</keyword>
<evidence type="ECO:0000256" key="2">
    <source>
        <dbReference type="ARBA" id="ARBA00022452"/>
    </source>
</evidence>
<feature type="domain" description="POTRA" evidence="10">
    <location>
        <begin position="394"/>
        <end position="469"/>
    </location>
</feature>
<dbReference type="Pfam" id="PF07244">
    <property type="entry name" value="POTRA"/>
    <property type="match status" value="5"/>
</dbReference>
<dbReference type="InterPro" id="IPR039910">
    <property type="entry name" value="D15-like"/>
</dbReference>
<evidence type="ECO:0000256" key="9">
    <source>
        <dbReference type="SAM" id="SignalP"/>
    </source>
</evidence>
<dbReference type="InterPro" id="IPR023707">
    <property type="entry name" value="OM_assembly_BamA"/>
</dbReference>
<gene>
    <name evidence="11" type="primary">bamA</name>
    <name evidence="11" type="ORF">ENL07_10910</name>
</gene>
<dbReference type="Proteomes" id="UP000886058">
    <property type="component" value="Unassembled WGS sequence"/>
</dbReference>
<name>A0A7C5DFG6_9CHLB</name>
<feature type="domain" description="POTRA" evidence="10">
    <location>
        <begin position="59"/>
        <end position="133"/>
    </location>
</feature>
<dbReference type="InterPro" id="IPR034746">
    <property type="entry name" value="POTRA"/>
</dbReference>
<dbReference type="AlphaFoldDB" id="A0A7C5DFG6"/>
<protein>
    <recommendedName>
        <fullName evidence="8">Outer membrane protein assembly factor BamA</fullName>
    </recommendedName>
</protein>
<keyword evidence="6" id="KW-0472">Membrane</keyword>
<proteinExistence type="predicted"/>
<dbReference type="GO" id="GO:0009279">
    <property type="term" value="C:cell outer membrane"/>
    <property type="evidence" value="ECO:0007669"/>
    <property type="project" value="UniProtKB-UniRule"/>
</dbReference>
<evidence type="ECO:0000256" key="4">
    <source>
        <dbReference type="ARBA" id="ARBA00022729"/>
    </source>
</evidence>
<keyword evidence="7" id="KW-0998">Cell outer membrane</keyword>
<feature type="chain" id="PRO_5028309117" description="Outer membrane protein assembly factor BamA" evidence="9">
    <location>
        <begin position="31"/>
        <end position="840"/>
    </location>
</feature>
<dbReference type="PANTHER" id="PTHR12815:SF47">
    <property type="entry name" value="TRANSLOCATION AND ASSEMBLY MODULE SUBUNIT TAMA"/>
    <property type="match status" value="1"/>
</dbReference>
<evidence type="ECO:0000313" key="11">
    <source>
        <dbReference type="EMBL" id="HHE33096.1"/>
    </source>
</evidence>
<dbReference type="InterPro" id="IPR010827">
    <property type="entry name" value="BamA/TamA_POTRA"/>
</dbReference>
<dbReference type="Gene3D" id="2.40.160.50">
    <property type="entry name" value="membrane protein fhac: a member of the omp85/tpsb transporter family"/>
    <property type="match status" value="1"/>
</dbReference>
<accession>A0A7C5DFG6</accession>
<evidence type="ECO:0000256" key="1">
    <source>
        <dbReference type="ARBA" id="ARBA00004370"/>
    </source>
</evidence>
<dbReference type="PANTHER" id="PTHR12815">
    <property type="entry name" value="SORTING AND ASSEMBLY MACHINERY SAMM50 PROTEIN FAMILY MEMBER"/>
    <property type="match status" value="1"/>
</dbReference>
<organism evidence="11">
    <name type="scientific">Chlorobaculum parvum</name>
    <dbReference type="NCBI Taxonomy" id="274539"/>
    <lineage>
        <taxon>Bacteria</taxon>
        <taxon>Pseudomonadati</taxon>
        <taxon>Chlorobiota</taxon>
        <taxon>Chlorobiia</taxon>
        <taxon>Chlorobiales</taxon>
        <taxon>Chlorobiaceae</taxon>
        <taxon>Chlorobaculum</taxon>
    </lineage>
</organism>
<evidence type="ECO:0000256" key="7">
    <source>
        <dbReference type="ARBA" id="ARBA00023237"/>
    </source>
</evidence>
<dbReference type="NCBIfam" id="TIGR03303">
    <property type="entry name" value="OM_YaeT"/>
    <property type="match status" value="1"/>
</dbReference>
<dbReference type="Pfam" id="PF01103">
    <property type="entry name" value="Omp85"/>
    <property type="match status" value="1"/>
</dbReference>
<evidence type="ECO:0000259" key="10">
    <source>
        <dbReference type="PROSITE" id="PS51779"/>
    </source>
</evidence>